<dbReference type="EMBL" id="HF935224">
    <property type="protein sequence ID" value="CCX04987.1"/>
    <property type="molecule type" value="Genomic_DNA"/>
</dbReference>
<proteinExistence type="predicted"/>
<sequence>MCCDPRAEIAKIVSRACCCCLTCGLNKNLHGMRRYCVVGVIQAQGSCRACYFCCGGGGSCVFYEVYERDQSARATNKAR</sequence>
<evidence type="ECO:0000313" key="2">
    <source>
        <dbReference type="EMBL" id="CCX11340.1"/>
    </source>
</evidence>
<gene>
    <name evidence="1" type="ORF">PCON_04201</name>
    <name evidence="2" type="ORF">PCON_10934</name>
</gene>
<dbReference type="EMBL" id="HF935612">
    <property type="protein sequence ID" value="CCX11340.1"/>
    <property type="molecule type" value="Genomic_DNA"/>
</dbReference>
<evidence type="ECO:0000313" key="1">
    <source>
        <dbReference type="EMBL" id="CCX04987.1"/>
    </source>
</evidence>
<keyword evidence="3" id="KW-1185">Reference proteome</keyword>
<organism evidence="2 3">
    <name type="scientific">Pyronema omphalodes (strain CBS 100304)</name>
    <name type="common">Pyronema confluens</name>
    <dbReference type="NCBI Taxonomy" id="1076935"/>
    <lineage>
        <taxon>Eukaryota</taxon>
        <taxon>Fungi</taxon>
        <taxon>Dikarya</taxon>
        <taxon>Ascomycota</taxon>
        <taxon>Pezizomycotina</taxon>
        <taxon>Pezizomycetes</taxon>
        <taxon>Pezizales</taxon>
        <taxon>Pyronemataceae</taxon>
        <taxon>Pyronema</taxon>
    </lineage>
</organism>
<accession>U4L3L5</accession>
<name>U4L3L5_PYROM</name>
<reference evidence="2 3" key="1">
    <citation type="journal article" date="2013" name="PLoS Genet.">
        <title>The genome and development-dependent transcriptomes of Pyronema confluens: a window into fungal evolution.</title>
        <authorList>
            <person name="Traeger S."/>
            <person name="Altegoer F."/>
            <person name="Freitag M."/>
            <person name="Gabaldon T."/>
            <person name="Kempken F."/>
            <person name="Kumar A."/>
            <person name="Marcet-Houben M."/>
            <person name="Poggeler S."/>
            <person name="Stajich J.E."/>
            <person name="Nowrousian M."/>
        </authorList>
    </citation>
    <scope>NUCLEOTIDE SEQUENCE [LARGE SCALE GENOMIC DNA]</scope>
    <source>
        <strain evidence="3">CBS 100304</strain>
        <strain evidence="2">CBS100304</strain>
        <tissue evidence="2">Vegetative mycelium</tissue>
    </source>
</reference>
<protein>
    <submittedName>
        <fullName evidence="2">Uncharacterized protein</fullName>
    </submittedName>
</protein>
<dbReference type="Proteomes" id="UP000018144">
    <property type="component" value="Unassembled WGS sequence"/>
</dbReference>
<evidence type="ECO:0000313" key="3">
    <source>
        <dbReference type="Proteomes" id="UP000018144"/>
    </source>
</evidence>
<dbReference type="AlphaFoldDB" id="U4L3L5"/>